<dbReference type="Gene3D" id="3.40.50.1820">
    <property type="entry name" value="alpha/beta hydrolase"/>
    <property type="match status" value="1"/>
</dbReference>
<dbReference type="GO" id="GO:0016787">
    <property type="term" value="F:hydrolase activity"/>
    <property type="evidence" value="ECO:0007669"/>
    <property type="project" value="UniProtKB-KW"/>
</dbReference>
<dbReference type="SUPFAM" id="SSF53474">
    <property type="entry name" value="alpha/beta-Hydrolases"/>
    <property type="match status" value="1"/>
</dbReference>
<feature type="domain" description="Alpha/beta hydrolase fold-3" evidence="2">
    <location>
        <begin position="31"/>
        <end position="231"/>
    </location>
</feature>
<evidence type="ECO:0000313" key="3">
    <source>
        <dbReference type="EMBL" id="MDA5398115.1"/>
    </source>
</evidence>
<dbReference type="InterPro" id="IPR029058">
    <property type="entry name" value="AB_hydrolase_fold"/>
</dbReference>
<accession>A0A9X3UH12</accession>
<evidence type="ECO:0000313" key="4">
    <source>
        <dbReference type="Proteomes" id="UP001151234"/>
    </source>
</evidence>
<name>A0A9X3UH12_9HYPH</name>
<dbReference type="PANTHER" id="PTHR48081">
    <property type="entry name" value="AB HYDROLASE SUPERFAMILY PROTEIN C4A8.06C"/>
    <property type="match status" value="1"/>
</dbReference>
<keyword evidence="4" id="KW-1185">Reference proteome</keyword>
<dbReference type="RefSeq" id="WP_267989554.1">
    <property type="nucleotide sequence ID" value="NZ_JAPJZI010000001.1"/>
</dbReference>
<protein>
    <submittedName>
        <fullName evidence="3">Alpha/beta hydrolase fold domain-containing protein</fullName>
    </submittedName>
</protein>
<dbReference type="Proteomes" id="UP001151234">
    <property type="component" value="Unassembled WGS sequence"/>
</dbReference>
<keyword evidence="1 3" id="KW-0378">Hydrolase</keyword>
<evidence type="ECO:0000259" key="2">
    <source>
        <dbReference type="Pfam" id="PF07859"/>
    </source>
</evidence>
<gene>
    <name evidence="3" type="ORF">OQ273_05965</name>
</gene>
<proteinExistence type="predicted"/>
<reference evidence="3" key="1">
    <citation type="submission" date="2022-11" db="EMBL/GenBank/DDBJ databases">
        <title>Draft genome sequence of Hoeflea poritis E7-10 and Hoeflea prorocentri PM5-8, separated from scleractinian coral Porites lutea and marine dinoflagellate.</title>
        <authorList>
            <person name="Zhang G."/>
            <person name="Wei Q."/>
            <person name="Cai L."/>
        </authorList>
    </citation>
    <scope>NUCLEOTIDE SEQUENCE</scope>
    <source>
        <strain evidence="3">PM5-8</strain>
    </source>
</reference>
<dbReference type="PANTHER" id="PTHR48081:SF8">
    <property type="entry name" value="ALPHA_BETA HYDROLASE FOLD-3 DOMAIN-CONTAINING PROTEIN-RELATED"/>
    <property type="match status" value="1"/>
</dbReference>
<organism evidence="3 4">
    <name type="scientific">Hoeflea prorocentri</name>
    <dbReference type="NCBI Taxonomy" id="1922333"/>
    <lineage>
        <taxon>Bacteria</taxon>
        <taxon>Pseudomonadati</taxon>
        <taxon>Pseudomonadota</taxon>
        <taxon>Alphaproteobacteria</taxon>
        <taxon>Hyphomicrobiales</taxon>
        <taxon>Rhizobiaceae</taxon>
        <taxon>Hoeflea</taxon>
    </lineage>
</organism>
<dbReference type="Pfam" id="PF07859">
    <property type="entry name" value="Abhydrolase_3"/>
    <property type="match status" value="1"/>
</dbReference>
<dbReference type="InterPro" id="IPR050300">
    <property type="entry name" value="GDXG_lipolytic_enzyme"/>
</dbReference>
<comment type="caution">
    <text evidence="3">The sequence shown here is derived from an EMBL/GenBank/DDBJ whole genome shotgun (WGS) entry which is preliminary data.</text>
</comment>
<dbReference type="AlphaFoldDB" id="A0A9X3UH12"/>
<dbReference type="EMBL" id="JAPJZI010000001">
    <property type="protein sequence ID" value="MDA5398115.1"/>
    <property type="molecule type" value="Genomic_DNA"/>
</dbReference>
<dbReference type="InterPro" id="IPR013094">
    <property type="entry name" value="AB_hydrolase_3"/>
</dbReference>
<sequence length="257" mass="28362">MFETFEVLQSEHAGMPAVDIQKKGSAPNRQILYLYGSFYLFGIESMHWKLVSELLTRADIRITVPAYPLAPEYNWEDVYAALMPLYEHVTGSAPEGGLTLMGDFDGGGIAAGLCLEASELGLPTADQLVLLCPWLDAGLTNRRIADLVESDPWLSVDSAREAARLYAAGNDLKDYRISPIYGNLEKLPPTRIFTATRDILHPDCLSFADLADACGAEIELIVEQELFHNWMMFDVPEARHTLDQIVTGLPEQGKGGT</sequence>
<evidence type="ECO:0000256" key="1">
    <source>
        <dbReference type="ARBA" id="ARBA00022801"/>
    </source>
</evidence>